<evidence type="ECO:0000259" key="9">
    <source>
        <dbReference type="PROSITE" id="PS50127"/>
    </source>
</evidence>
<sequence length="520" mass="59357">MELESEFKGLLSNISDWKSVLNVSAEVDSNEDEKCIVDDEESEHIETGKSVVDFVEVGKLGYNLAKNMAIDSFSVGNYKCKDVQENLQSNSTSAQVCNEEEDEVKSVVVGMDGSKKDDNGDENDVIVLDSDAVEGFISGRKRKRESMCRVVNWITGIAKNPCEPVVGSLPERSKWESYGNEVMWKQVLLVREALFLKRHVDSSAEKSTCQKNRKMHPCMYDDQVGSAYNFRQSDSKWAGTRVWPPEKVDNRFVIEREPIGKGRQDSCGCEVPKSVECVRFHNAERRLRVKRELGAGFHHWRFDKMGEDVKLSWTEEEERKFKAIVRLNPHLLISVSGMRYSNAFLPREGKIWMMSDYKVEMINDGMQDFYVHFHGPNDSPYHGGVWRIRVELPDAYPYKSPSIGFVNKIYHPNVDEMSGSVCLDVINQTWSPMFDLVNVFEVFLPQLLLYPNPSDPLNGEAAALMMRDRSAYEQKVKEYCEKYAKPEDIGAAPEDKSSDEELSEDEYESQDEEMAGQADP</sequence>
<keyword evidence="4" id="KW-0833">Ubl conjugation pathway</keyword>
<feature type="compositionally biased region" description="Acidic residues" evidence="8">
    <location>
        <begin position="497"/>
        <end position="514"/>
    </location>
</feature>
<keyword evidence="11" id="KW-1185">Reference proteome</keyword>
<dbReference type="EMBL" id="JAAGAX010000015">
    <property type="protein sequence ID" value="KAF2291131.1"/>
    <property type="molecule type" value="Genomic_DNA"/>
</dbReference>
<comment type="function">
    <text evidence="6">Accepts the ubiquitin from the E1 complex and catalyzes its covalent attachment to other proteins.</text>
</comment>
<evidence type="ECO:0000256" key="3">
    <source>
        <dbReference type="ARBA" id="ARBA00022741"/>
    </source>
</evidence>
<feature type="active site" description="Glycyl thioester intermediate" evidence="7">
    <location>
        <position position="422"/>
    </location>
</feature>
<evidence type="ECO:0000256" key="7">
    <source>
        <dbReference type="PROSITE-ProRule" id="PRU10133"/>
    </source>
</evidence>
<dbReference type="PROSITE" id="PS50127">
    <property type="entry name" value="UBC_2"/>
    <property type="match status" value="1"/>
</dbReference>
<gene>
    <name evidence="10" type="ORF">GH714_020291</name>
</gene>
<dbReference type="PROSITE" id="PS00183">
    <property type="entry name" value="UBC_1"/>
    <property type="match status" value="1"/>
</dbReference>
<dbReference type="FunFam" id="3.10.110.10:FF:000024">
    <property type="entry name" value="Ubiquitin-conjugating enzyme 5, E2"/>
    <property type="match status" value="1"/>
</dbReference>
<dbReference type="SUPFAM" id="SSF54495">
    <property type="entry name" value="UBC-like"/>
    <property type="match status" value="1"/>
</dbReference>
<organism evidence="10 11">
    <name type="scientific">Hevea brasiliensis</name>
    <name type="common">Para rubber tree</name>
    <name type="synonym">Siphonia brasiliensis</name>
    <dbReference type="NCBI Taxonomy" id="3981"/>
    <lineage>
        <taxon>Eukaryota</taxon>
        <taxon>Viridiplantae</taxon>
        <taxon>Streptophyta</taxon>
        <taxon>Embryophyta</taxon>
        <taxon>Tracheophyta</taxon>
        <taxon>Spermatophyta</taxon>
        <taxon>Magnoliopsida</taxon>
        <taxon>eudicotyledons</taxon>
        <taxon>Gunneridae</taxon>
        <taxon>Pentapetalae</taxon>
        <taxon>rosids</taxon>
        <taxon>fabids</taxon>
        <taxon>Malpighiales</taxon>
        <taxon>Euphorbiaceae</taxon>
        <taxon>Crotonoideae</taxon>
        <taxon>Micrandreae</taxon>
        <taxon>Hevea</taxon>
    </lineage>
</organism>
<accession>A0A6A6KQ99</accession>
<dbReference type="PANTHER" id="PTHR46410:SF1">
    <property type="entry name" value="AT-RICH INTERACTIVE DOMAIN-CONTAINING PROTEIN 1"/>
    <property type="match status" value="1"/>
</dbReference>
<dbReference type="GO" id="GO:0006511">
    <property type="term" value="P:ubiquitin-dependent protein catabolic process"/>
    <property type="evidence" value="ECO:0007669"/>
    <property type="project" value="UniProtKB-ARBA"/>
</dbReference>
<name>A0A6A6KQ99_HEVBR</name>
<dbReference type="InterPro" id="IPR016135">
    <property type="entry name" value="UBQ-conjugating_enzyme/RWD"/>
</dbReference>
<keyword evidence="3" id="KW-0547">Nucleotide-binding</keyword>
<dbReference type="InterPro" id="IPR000608">
    <property type="entry name" value="UBC"/>
</dbReference>
<dbReference type="InterPro" id="IPR023313">
    <property type="entry name" value="UBQ-conjugating_AS"/>
</dbReference>
<evidence type="ECO:0000313" key="11">
    <source>
        <dbReference type="Proteomes" id="UP000467840"/>
    </source>
</evidence>
<keyword evidence="5" id="KW-0067">ATP-binding</keyword>
<dbReference type="SMART" id="SM00212">
    <property type="entry name" value="UBCc"/>
    <property type="match status" value="1"/>
</dbReference>
<feature type="domain" description="UBC core" evidence="9">
    <location>
        <begin position="340"/>
        <end position="485"/>
    </location>
</feature>
<proteinExistence type="predicted"/>
<dbReference type="GO" id="GO:0005524">
    <property type="term" value="F:ATP binding"/>
    <property type="evidence" value="ECO:0007669"/>
    <property type="project" value="UniProtKB-KW"/>
</dbReference>
<evidence type="ECO:0000256" key="2">
    <source>
        <dbReference type="ARBA" id="ARBA00022679"/>
    </source>
</evidence>
<dbReference type="GO" id="GO:0061631">
    <property type="term" value="F:ubiquitin conjugating enzyme activity"/>
    <property type="evidence" value="ECO:0007669"/>
    <property type="project" value="UniProtKB-EC"/>
</dbReference>
<evidence type="ECO:0000256" key="1">
    <source>
        <dbReference type="ARBA" id="ARBA00012486"/>
    </source>
</evidence>
<evidence type="ECO:0000313" key="10">
    <source>
        <dbReference type="EMBL" id="KAF2291131.1"/>
    </source>
</evidence>
<dbReference type="Proteomes" id="UP000467840">
    <property type="component" value="Chromosome 2"/>
</dbReference>
<feature type="region of interest" description="Disordered" evidence="8">
    <location>
        <begin position="483"/>
        <end position="520"/>
    </location>
</feature>
<dbReference type="EC" id="2.3.2.23" evidence="1"/>
<protein>
    <recommendedName>
        <fullName evidence="1">E2 ubiquitin-conjugating enzyme</fullName>
        <ecNumber evidence="1">2.3.2.23</ecNumber>
    </recommendedName>
</protein>
<dbReference type="Gene3D" id="3.10.110.10">
    <property type="entry name" value="Ubiquitin Conjugating Enzyme"/>
    <property type="match status" value="1"/>
</dbReference>
<dbReference type="CDD" id="cd23797">
    <property type="entry name" value="UBCc_UBE2H"/>
    <property type="match status" value="1"/>
</dbReference>
<evidence type="ECO:0000256" key="4">
    <source>
        <dbReference type="ARBA" id="ARBA00022786"/>
    </source>
</evidence>
<keyword evidence="2" id="KW-0808">Transferase</keyword>
<evidence type="ECO:0000256" key="5">
    <source>
        <dbReference type="ARBA" id="ARBA00022840"/>
    </source>
</evidence>
<comment type="caution">
    <text evidence="10">The sequence shown here is derived from an EMBL/GenBank/DDBJ whole genome shotgun (WGS) entry which is preliminary data.</text>
</comment>
<feature type="compositionally biased region" description="Basic and acidic residues" evidence="8">
    <location>
        <begin position="483"/>
        <end position="496"/>
    </location>
</feature>
<evidence type="ECO:0000256" key="8">
    <source>
        <dbReference type="SAM" id="MobiDB-lite"/>
    </source>
</evidence>
<dbReference type="PANTHER" id="PTHR46410">
    <property type="entry name" value="AT-RICH INTERACTIVE DOMAIN-CONTAINING PROTEIN 2"/>
    <property type="match status" value="1"/>
</dbReference>
<dbReference type="AlphaFoldDB" id="A0A6A6KQ99"/>
<reference evidence="10 11" key="1">
    <citation type="journal article" date="2020" name="Mol. Plant">
        <title>The Chromosome-Based Rubber Tree Genome Provides New Insights into Spurge Genome Evolution and Rubber Biosynthesis.</title>
        <authorList>
            <person name="Liu J."/>
            <person name="Shi C."/>
            <person name="Shi C.C."/>
            <person name="Li W."/>
            <person name="Zhang Q.J."/>
            <person name="Zhang Y."/>
            <person name="Li K."/>
            <person name="Lu H.F."/>
            <person name="Shi C."/>
            <person name="Zhu S.T."/>
            <person name="Xiao Z.Y."/>
            <person name="Nan H."/>
            <person name="Yue Y."/>
            <person name="Zhu X.G."/>
            <person name="Wu Y."/>
            <person name="Hong X.N."/>
            <person name="Fan G.Y."/>
            <person name="Tong Y."/>
            <person name="Zhang D."/>
            <person name="Mao C.L."/>
            <person name="Liu Y.L."/>
            <person name="Hao S.J."/>
            <person name="Liu W.Q."/>
            <person name="Lv M.Q."/>
            <person name="Zhang H.B."/>
            <person name="Liu Y."/>
            <person name="Hu-Tang G.R."/>
            <person name="Wang J.P."/>
            <person name="Wang J.H."/>
            <person name="Sun Y.H."/>
            <person name="Ni S.B."/>
            <person name="Chen W.B."/>
            <person name="Zhang X.C."/>
            <person name="Jiao Y.N."/>
            <person name="Eichler E.E."/>
            <person name="Li G.H."/>
            <person name="Liu X."/>
            <person name="Gao L.Z."/>
        </authorList>
    </citation>
    <scope>NUCLEOTIDE SEQUENCE [LARGE SCALE GENOMIC DNA]</scope>
    <source>
        <strain evidence="11">cv. GT1</strain>
        <tissue evidence="10">Leaf</tissue>
    </source>
</reference>
<evidence type="ECO:0000256" key="6">
    <source>
        <dbReference type="ARBA" id="ARBA00056190"/>
    </source>
</evidence>
<dbReference type="Pfam" id="PF00179">
    <property type="entry name" value="UQ_con"/>
    <property type="match status" value="1"/>
</dbReference>